<dbReference type="InterPro" id="IPR011009">
    <property type="entry name" value="Kinase-like_dom_sf"/>
</dbReference>
<accession>A0A7W8NFE1</accession>
<proteinExistence type="predicted"/>
<organism evidence="3 4">
    <name type="scientific">Deinococcus humi</name>
    <dbReference type="NCBI Taxonomy" id="662880"/>
    <lineage>
        <taxon>Bacteria</taxon>
        <taxon>Thermotogati</taxon>
        <taxon>Deinococcota</taxon>
        <taxon>Deinococci</taxon>
        <taxon>Deinococcales</taxon>
        <taxon>Deinococcaceae</taxon>
        <taxon>Deinococcus</taxon>
    </lineage>
</organism>
<dbReference type="AlphaFoldDB" id="A0A7W8NFE1"/>
<dbReference type="SUPFAM" id="SSF56112">
    <property type="entry name" value="Protein kinase-like (PK-like)"/>
    <property type="match status" value="1"/>
</dbReference>
<evidence type="ECO:0000313" key="4">
    <source>
        <dbReference type="Proteomes" id="UP000552709"/>
    </source>
</evidence>
<feature type="region of interest" description="Disordered" evidence="1">
    <location>
        <begin position="1"/>
        <end position="20"/>
    </location>
</feature>
<evidence type="ECO:0000259" key="2">
    <source>
        <dbReference type="Pfam" id="PF01636"/>
    </source>
</evidence>
<dbReference type="Gene3D" id="3.90.1200.10">
    <property type="match status" value="1"/>
</dbReference>
<dbReference type="InterPro" id="IPR002575">
    <property type="entry name" value="Aminoglycoside_PTrfase"/>
</dbReference>
<evidence type="ECO:0000313" key="3">
    <source>
        <dbReference type="EMBL" id="MBB5365324.1"/>
    </source>
</evidence>
<protein>
    <recommendedName>
        <fullName evidence="2">Aminoglycoside phosphotransferase domain-containing protein</fullName>
    </recommendedName>
</protein>
<dbReference type="Proteomes" id="UP000552709">
    <property type="component" value="Unassembled WGS sequence"/>
</dbReference>
<sequence>MWMEQHARETGATPTGPVQQLRNWERSTVLQQPTQRGLLYYKAAPAPLAHEGPLLRWLSERFPGEVTTVVAIDELRGGFLMQDLEAVPLHETGDVARYEQVVHRYGEMQRAFIKDLPDIPRYASAGLAERVDGLLSRLPELPAPLGPQEIERLRALGAQLKSLCDQLAACGIPDTLEHGDFWPTNVALRDEQAVFFDFSDATVTHPFFSLRLFLAEMDSFLPHQPDARERIVKAYLSAWEGVTTPEMLFRTYQLSRPRAAFHAALLYVERILPALEAKWEMQNMAVWALHDLLRELETLA</sequence>
<dbReference type="Pfam" id="PF01636">
    <property type="entry name" value="APH"/>
    <property type="match status" value="1"/>
</dbReference>
<gene>
    <name evidence="3" type="ORF">HNQ08_004445</name>
</gene>
<feature type="domain" description="Aminoglycoside phosphotransferase" evidence="2">
    <location>
        <begin position="43"/>
        <end position="241"/>
    </location>
</feature>
<name>A0A7W8NFE1_9DEIO</name>
<dbReference type="EMBL" id="JACHFL010000017">
    <property type="protein sequence ID" value="MBB5365324.1"/>
    <property type="molecule type" value="Genomic_DNA"/>
</dbReference>
<evidence type="ECO:0000256" key="1">
    <source>
        <dbReference type="SAM" id="MobiDB-lite"/>
    </source>
</evidence>
<comment type="caution">
    <text evidence="3">The sequence shown here is derived from an EMBL/GenBank/DDBJ whole genome shotgun (WGS) entry which is preliminary data.</text>
</comment>
<reference evidence="3 4" key="1">
    <citation type="submission" date="2020-08" db="EMBL/GenBank/DDBJ databases">
        <title>Genomic Encyclopedia of Type Strains, Phase IV (KMG-IV): sequencing the most valuable type-strain genomes for metagenomic binning, comparative biology and taxonomic classification.</title>
        <authorList>
            <person name="Goeker M."/>
        </authorList>
    </citation>
    <scope>NUCLEOTIDE SEQUENCE [LARGE SCALE GENOMIC DNA]</scope>
    <source>
        <strain evidence="3 4">DSM 27939</strain>
    </source>
</reference>
<keyword evidence="4" id="KW-1185">Reference proteome</keyword>